<reference evidence="3 4" key="1">
    <citation type="journal article" date="2020" name="ISME J.">
        <title>Uncovering the hidden diversity of litter-decomposition mechanisms in mushroom-forming fungi.</title>
        <authorList>
            <person name="Floudas D."/>
            <person name="Bentzer J."/>
            <person name="Ahren D."/>
            <person name="Johansson T."/>
            <person name="Persson P."/>
            <person name="Tunlid A."/>
        </authorList>
    </citation>
    <scope>NUCLEOTIDE SEQUENCE [LARGE SCALE GENOMIC DNA]</scope>
    <source>
        <strain evidence="3 4">CBS 406.79</strain>
    </source>
</reference>
<dbReference type="AlphaFoldDB" id="A0A8H5GV05"/>
<evidence type="ECO:0000313" key="4">
    <source>
        <dbReference type="Proteomes" id="UP000518752"/>
    </source>
</evidence>
<keyword evidence="2" id="KW-0732">Signal</keyword>
<dbReference type="SUPFAM" id="SSF49870">
    <property type="entry name" value="Osmotin, thaumatin-like protein"/>
    <property type="match status" value="1"/>
</dbReference>
<proteinExistence type="predicted"/>
<comment type="caution">
    <text evidence="3">The sequence shown here is derived from an EMBL/GenBank/DDBJ whole genome shotgun (WGS) entry which is preliminary data.</text>
</comment>
<dbReference type="Gene3D" id="2.60.110.10">
    <property type="entry name" value="Thaumatin"/>
    <property type="match status" value="1"/>
</dbReference>
<keyword evidence="4" id="KW-1185">Reference proteome</keyword>
<feature type="signal peptide" evidence="2">
    <location>
        <begin position="1"/>
        <end position="19"/>
    </location>
</feature>
<evidence type="ECO:0000313" key="3">
    <source>
        <dbReference type="EMBL" id="KAF5371432.1"/>
    </source>
</evidence>
<dbReference type="Proteomes" id="UP000518752">
    <property type="component" value="Unassembled WGS sequence"/>
</dbReference>
<evidence type="ECO:0000256" key="1">
    <source>
        <dbReference type="SAM" id="Phobius"/>
    </source>
</evidence>
<protein>
    <submittedName>
        <fullName evidence="3">Uncharacterized protein</fullName>
    </submittedName>
</protein>
<feature type="chain" id="PRO_5034517480" evidence="2">
    <location>
        <begin position="20"/>
        <end position="329"/>
    </location>
</feature>
<feature type="transmembrane region" description="Helical" evidence="1">
    <location>
        <begin position="213"/>
        <end position="235"/>
    </location>
</feature>
<keyword evidence="1" id="KW-1133">Transmembrane helix</keyword>
<keyword evidence="1" id="KW-0812">Transmembrane</keyword>
<evidence type="ECO:0000256" key="2">
    <source>
        <dbReference type="SAM" id="SignalP"/>
    </source>
</evidence>
<gene>
    <name evidence="3" type="ORF">D9757_010010</name>
</gene>
<accession>A0A8H5GV05</accession>
<keyword evidence="1" id="KW-0472">Membrane</keyword>
<dbReference type="EMBL" id="JAACJN010000116">
    <property type="protein sequence ID" value="KAF5371432.1"/>
    <property type="molecule type" value="Genomic_DNA"/>
</dbReference>
<organism evidence="3 4">
    <name type="scientific">Collybiopsis confluens</name>
    <dbReference type="NCBI Taxonomy" id="2823264"/>
    <lineage>
        <taxon>Eukaryota</taxon>
        <taxon>Fungi</taxon>
        <taxon>Dikarya</taxon>
        <taxon>Basidiomycota</taxon>
        <taxon>Agaricomycotina</taxon>
        <taxon>Agaricomycetes</taxon>
        <taxon>Agaricomycetidae</taxon>
        <taxon>Agaricales</taxon>
        <taxon>Marasmiineae</taxon>
        <taxon>Omphalotaceae</taxon>
        <taxon>Collybiopsis</taxon>
    </lineage>
</organism>
<feature type="transmembrane region" description="Helical" evidence="1">
    <location>
        <begin position="291"/>
        <end position="310"/>
    </location>
</feature>
<dbReference type="InterPro" id="IPR037176">
    <property type="entry name" value="Osmotin/thaumatin-like_sf"/>
</dbReference>
<dbReference type="OrthoDB" id="430315at2759"/>
<sequence length="329" mass="34471">MMKLLFLSVFASVSSLVAAQHAFTLVNRCGSAVNPVFANTACGYSPRCAGAGFYTAAQPGSLAPGASKTVSVPVDWVGRLFNQNGACGASGEDCTITEYNLDTGDTFTPQAYDISNIQGFTQSIQLGAAGCDTVTCTNANCGCSEAYPIGDTSGCGNDSPTRWEPVSKTGDGRRSGDDVAAIVVLLQKACVELFIDPIAAVEVDHHDIILASWASTGGAILNNLVLTTLIVYRVRKLTKVANKYLSDSEQVRSGRLVKVIVGSYLLYGIGMVALLGYVMPKPTIDPLKLTPILALIVGISPTFLVVELDLGSNGHAIYNSQNSSSGDII</sequence>
<name>A0A8H5GV05_9AGAR</name>
<feature type="transmembrane region" description="Helical" evidence="1">
    <location>
        <begin position="256"/>
        <end position="279"/>
    </location>
</feature>